<dbReference type="Proteomes" id="UP000297861">
    <property type="component" value="Unassembled WGS sequence"/>
</dbReference>
<organism evidence="3 4">
    <name type="scientific">Dysgonomonas capnocytophagoides</name>
    <dbReference type="NCBI Taxonomy" id="45254"/>
    <lineage>
        <taxon>Bacteria</taxon>
        <taxon>Pseudomonadati</taxon>
        <taxon>Bacteroidota</taxon>
        <taxon>Bacteroidia</taxon>
        <taxon>Bacteroidales</taxon>
        <taxon>Dysgonomonadaceae</taxon>
        <taxon>Dysgonomonas</taxon>
    </lineage>
</organism>
<accession>A0A4Y8L5C4</accession>
<sequence>MKKHFFTLIGVLCTIFAFGQVGVNTETPQRTLHVNGSMQITNELNVGGDGATEGNSGSNQQVLTSQGKGLPPLWRTIDIPIIDGYRLTGVYKTKTNAAELNSNNSSVQLGSIPNIHVSKAQNFLLILTQNNTYIRNITFGISYRFDFRYNASVAEQTSWNVITRQGFSDAQQNNPYQFIITDVPIGENNTLTILGVRQNSTDSSSSGTLYFNKNYTNSNLIDKTGSLVVFVYEMS</sequence>
<keyword evidence="2" id="KW-0732">Signal</keyword>
<gene>
    <name evidence="3" type="ORF">E2605_07475</name>
</gene>
<feature type="signal peptide" evidence="2">
    <location>
        <begin position="1"/>
        <end position="19"/>
    </location>
</feature>
<dbReference type="OrthoDB" id="1274677at2"/>
<evidence type="ECO:0000256" key="2">
    <source>
        <dbReference type="SAM" id="SignalP"/>
    </source>
</evidence>
<dbReference type="RefSeq" id="WP_134435966.1">
    <property type="nucleotide sequence ID" value="NZ_SOML01000003.1"/>
</dbReference>
<dbReference type="EMBL" id="SOML01000003">
    <property type="protein sequence ID" value="TFD97497.1"/>
    <property type="molecule type" value="Genomic_DNA"/>
</dbReference>
<protein>
    <submittedName>
        <fullName evidence="3">Uncharacterized protein</fullName>
    </submittedName>
</protein>
<feature type="compositionally biased region" description="Polar residues" evidence="1">
    <location>
        <begin position="53"/>
        <end position="66"/>
    </location>
</feature>
<evidence type="ECO:0000256" key="1">
    <source>
        <dbReference type="SAM" id="MobiDB-lite"/>
    </source>
</evidence>
<comment type="caution">
    <text evidence="3">The sequence shown here is derived from an EMBL/GenBank/DDBJ whole genome shotgun (WGS) entry which is preliminary data.</text>
</comment>
<dbReference type="AlphaFoldDB" id="A0A4Y8L5C4"/>
<reference evidence="3 4" key="1">
    <citation type="submission" date="2019-03" db="EMBL/GenBank/DDBJ databases">
        <title>San Antonio Military Medical Center submission to MRSN (WRAIR), pending publication.</title>
        <authorList>
            <person name="Blyth D.M."/>
            <person name="Mccarthy S.L."/>
            <person name="Schall S.E."/>
            <person name="Stam J.A."/>
            <person name="Ong A.C."/>
            <person name="Mcgann P.T."/>
        </authorList>
    </citation>
    <scope>NUCLEOTIDE SEQUENCE [LARGE SCALE GENOMIC DNA]</scope>
    <source>
        <strain evidence="3 4">MRSN571793</strain>
    </source>
</reference>
<proteinExistence type="predicted"/>
<name>A0A4Y8L5C4_9BACT</name>
<keyword evidence="4" id="KW-1185">Reference proteome</keyword>
<feature type="region of interest" description="Disordered" evidence="1">
    <location>
        <begin position="46"/>
        <end position="66"/>
    </location>
</feature>
<feature type="chain" id="PRO_5021212323" evidence="2">
    <location>
        <begin position="20"/>
        <end position="235"/>
    </location>
</feature>
<evidence type="ECO:0000313" key="4">
    <source>
        <dbReference type="Proteomes" id="UP000297861"/>
    </source>
</evidence>
<evidence type="ECO:0000313" key="3">
    <source>
        <dbReference type="EMBL" id="TFD97497.1"/>
    </source>
</evidence>